<evidence type="ECO:0000313" key="3">
    <source>
        <dbReference type="Proteomes" id="UP000216020"/>
    </source>
</evidence>
<evidence type="ECO:0000313" key="2">
    <source>
        <dbReference type="EMBL" id="OZI37334.1"/>
    </source>
</evidence>
<dbReference type="InterPro" id="IPR036388">
    <property type="entry name" value="WH-like_DNA-bd_sf"/>
</dbReference>
<dbReference type="SMART" id="SM01012">
    <property type="entry name" value="ANTAR"/>
    <property type="match status" value="1"/>
</dbReference>
<reference evidence="3" key="1">
    <citation type="submission" date="2017-05" db="EMBL/GenBank/DDBJ databases">
        <title>Complete and WGS of Bordetella genogroups.</title>
        <authorList>
            <person name="Spilker T."/>
            <person name="Lipuma J."/>
        </authorList>
    </citation>
    <scope>NUCLEOTIDE SEQUENCE [LARGE SCALE GENOMIC DNA]</scope>
    <source>
        <strain evidence="3">AU16122</strain>
    </source>
</reference>
<dbReference type="AlphaFoldDB" id="A0A261SIW0"/>
<keyword evidence="3" id="KW-1185">Reference proteome</keyword>
<dbReference type="Gene3D" id="1.10.10.10">
    <property type="entry name" value="Winged helix-like DNA-binding domain superfamily/Winged helix DNA-binding domain"/>
    <property type="match status" value="1"/>
</dbReference>
<dbReference type="PROSITE" id="PS50921">
    <property type="entry name" value="ANTAR"/>
    <property type="match status" value="1"/>
</dbReference>
<evidence type="ECO:0000259" key="1">
    <source>
        <dbReference type="PROSITE" id="PS50921"/>
    </source>
</evidence>
<dbReference type="RefSeq" id="WP_094851440.1">
    <property type="nucleotide sequence ID" value="NZ_NEVM01000001.1"/>
</dbReference>
<proteinExistence type="predicted"/>
<accession>A0A261SIW0</accession>
<dbReference type="GO" id="GO:0003723">
    <property type="term" value="F:RNA binding"/>
    <property type="evidence" value="ECO:0007669"/>
    <property type="project" value="InterPro"/>
</dbReference>
<sequence length="428" mass="47065">MQKKRLAPPLRFLMAARQRELGRLEALTELSRLVDLISQLVHSLQKERGLSNALLCDVGDTVLVQVTTQARESAAIEKQVREAWDGLIEPAGPTERASVRLLSSIAHALQQMEPLETLREQVRRRAIAPETATGRYTGLIGALLAIVFELADAAIDADVTRALVALLNFIQGKELSGQERACGVVGFLNGYFTDERKAQMQALVQAQERCFDAFMAHGGPREADASHWEHARELTETLARLRTIAARTSAGQQVDPQLSAAWFAAATARIDAMHHVERALIEGLARLCQARISSTREELADHRVLLDQLSAAETRDGTGRVFSVQARPLSAPPEDNLGAGLQASVLDMLSRQTARLAESEHQLAQARKALDERKHVERAKWVLVAALGVTEKEAHDQLQKTAMNTGQPLHMVAREVIERLGGKRTGRD</sequence>
<comment type="caution">
    <text evidence="2">The sequence shown here is derived from an EMBL/GenBank/DDBJ whole genome shotgun (WGS) entry which is preliminary data.</text>
</comment>
<dbReference type="InterPro" id="IPR005561">
    <property type="entry name" value="ANTAR"/>
</dbReference>
<feature type="domain" description="ANTAR" evidence="1">
    <location>
        <begin position="356"/>
        <end position="417"/>
    </location>
</feature>
<dbReference type="InterPro" id="IPR013587">
    <property type="entry name" value="Nitrate/nitrite_sensing"/>
</dbReference>
<dbReference type="Pfam" id="PF03861">
    <property type="entry name" value="ANTAR"/>
    <property type="match status" value="1"/>
</dbReference>
<dbReference type="Pfam" id="PF08376">
    <property type="entry name" value="NIT"/>
    <property type="match status" value="1"/>
</dbReference>
<dbReference type="OrthoDB" id="9782798at2"/>
<gene>
    <name evidence="2" type="ORF">CAL29_02630</name>
</gene>
<dbReference type="EMBL" id="NEVM01000001">
    <property type="protein sequence ID" value="OZI37334.1"/>
    <property type="molecule type" value="Genomic_DNA"/>
</dbReference>
<dbReference type="InterPro" id="IPR011006">
    <property type="entry name" value="CheY-like_superfamily"/>
</dbReference>
<dbReference type="Proteomes" id="UP000216020">
    <property type="component" value="Unassembled WGS sequence"/>
</dbReference>
<protein>
    <recommendedName>
        <fullName evidence="1">ANTAR domain-containing protein</fullName>
    </recommendedName>
</protein>
<dbReference type="SUPFAM" id="SSF52172">
    <property type="entry name" value="CheY-like"/>
    <property type="match status" value="1"/>
</dbReference>
<name>A0A261SIW0_9BORD</name>
<organism evidence="2 3">
    <name type="scientific">Bordetella genomosp. 10</name>
    <dbReference type="NCBI Taxonomy" id="1416804"/>
    <lineage>
        <taxon>Bacteria</taxon>
        <taxon>Pseudomonadati</taxon>
        <taxon>Pseudomonadota</taxon>
        <taxon>Betaproteobacteria</taxon>
        <taxon>Burkholderiales</taxon>
        <taxon>Alcaligenaceae</taxon>
        <taxon>Bordetella</taxon>
    </lineage>
</organism>